<dbReference type="SUPFAM" id="SSF52980">
    <property type="entry name" value="Restriction endonuclease-like"/>
    <property type="match status" value="1"/>
</dbReference>
<feature type="region of interest" description="Disordered" evidence="1">
    <location>
        <begin position="198"/>
        <end position="246"/>
    </location>
</feature>
<dbReference type="AlphaFoldDB" id="A0A2S6CSQ1"/>
<dbReference type="EMBL" id="PGEM01000095">
    <property type="protein sequence ID" value="PPJ62805.1"/>
    <property type="molecule type" value="Genomic_DNA"/>
</dbReference>
<proteinExistence type="predicted"/>
<sequence length="268" mass="30939">MIIAQERETQESISQDVIFPPGDLYSDEPPVETELHLEQIMLLIKCLKWLWKDRNDFYAAGNLTIYYSPNQKKSEDSRGPDFFVVLGTERKTRKSWVVWDENGKYPHVIVEILSPSTAKTDREFKKQLYQNTFRTPDYFWFDPYTLEFAGFHLLDGKYQPLTANEKGHLWSQQLGLYLGVYNGLLRYFTREGILVPTPEESAEQEGKRAEAEAKARKSEAERAEAEAKRAEAEAKRAEAEAKRAEAEAKRAARLAAKLRELNIDPETI</sequence>
<dbReference type="RefSeq" id="WP_104388326.1">
    <property type="nucleotide sequence ID" value="NZ_PGEM01000095.1"/>
</dbReference>
<dbReference type="PANTHER" id="PTHR33352">
    <property type="entry name" value="SLR1095 PROTEIN"/>
    <property type="match status" value="1"/>
</dbReference>
<dbReference type="Pfam" id="PF05685">
    <property type="entry name" value="Uma2"/>
    <property type="match status" value="1"/>
</dbReference>
<feature type="compositionally biased region" description="Basic and acidic residues" evidence="1">
    <location>
        <begin position="204"/>
        <end position="246"/>
    </location>
</feature>
<comment type="caution">
    <text evidence="3">The sequence shown here is derived from an EMBL/GenBank/DDBJ whole genome shotgun (WGS) entry which is preliminary data.</text>
</comment>
<evidence type="ECO:0000313" key="3">
    <source>
        <dbReference type="EMBL" id="PPJ62805.1"/>
    </source>
</evidence>
<name>A0A2S6CSQ1_9CYAN</name>
<dbReference type="PANTHER" id="PTHR33352:SF3">
    <property type="entry name" value="SLR1612 PROTEIN"/>
    <property type="match status" value="1"/>
</dbReference>
<reference evidence="3 4" key="1">
    <citation type="submission" date="2018-02" db="EMBL/GenBank/DDBJ databases">
        <title>Discovery of a pederin family compound in a non-symbiotic bloom-forming cyanobacterium.</title>
        <authorList>
            <person name="Kust A."/>
            <person name="Mares J."/>
            <person name="Jokela J."/>
            <person name="Urajova P."/>
            <person name="Hajek J."/>
            <person name="Saurav K."/>
            <person name="Voracova K."/>
            <person name="Fewer D.P."/>
            <person name="Haapaniemi E."/>
            <person name="Permi P."/>
            <person name="Rehakova K."/>
            <person name="Sivonen K."/>
            <person name="Hrouzek P."/>
        </authorList>
    </citation>
    <scope>NUCLEOTIDE SEQUENCE [LARGE SCALE GENOMIC DNA]</scope>
    <source>
        <strain evidence="3 4">CHARLIE-1</strain>
    </source>
</reference>
<keyword evidence="4" id="KW-1185">Reference proteome</keyword>
<dbReference type="Gene3D" id="3.90.1570.10">
    <property type="entry name" value="tt1808, chain A"/>
    <property type="match status" value="1"/>
</dbReference>
<organism evidence="3 4">
    <name type="scientific">Cuspidothrix issatschenkoi CHARLIE-1</name>
    <dbReference type="NCBI Taxonomy" id="2052836"/>
    <lineage>
        <taxon>Bacteria</taxon>
        <taxon>Bacillati</taxon>
        <taxon>Cyanobacteriota</taxon>
        <taxon>Cyanophyceae</taxon>
        <taxon>Nostocales</taxon>
        <taxon>Aphanizomenonaceae</taxon>
        <taxon>Cuspidothrix</taxon>
    </lineage>
</organism>
<dbReference type="OrthoDB" id="557157at2"/>
<feature type="domain" description="Putative restriction endonuclease" evidence="2">
    <location>
        <begin position="21"/>
        <end position="177"/>
    </location>
</feature>
<dbReference type="InterPro" id="IPR012296">
    <property type="entry name" value="Nuclease_put_TT1808"/>
</dbReference>
<evidence type="ECO:0000256" key="1">
    <source>
        <dbReference type="SAM" id="MobiDB-lite"/>
    </source>
</evidence>
<dbReference type="Proteomes" id="UP000239589">
    <property type="component" value="Unassembled WGS sequence"/>
</dbReference>
<dbReference type="InterPro" id="IPR011335">
    <property type="entry name" value="Restrct_endonuc-II-like"/>
</dbReference>
<evidence type="ECO:0000259" key="2">
    <source>
        <dbReference type="Pfam" id="PF05685"/>
    </source>
</evidence>
<accession>A0A2S6CSQ1</accession>
<protein>
    <recommendedName>
        <fullName evidence="2">Putative restriction endonuclease domain-containing protein</fullName>
    </recommendedName>
</protein>
<dbReference type="InterPro" id="IPR008538">
    <property type="entry name" value="Uma2"/>
</dbReference>
<evidence type="ECO:0000313" key="4">
    <source>
        <dbReference type="Proteomes" id="UP000239589"/>
    </source>
</evidence>
<dbReference type="CDD" id="cd06260">
    <property type="entry name" value="DUF820-like"/>
    <property type="match status" value="1"/>
</dbReference>
<gene>
    <name evidence="3" type="ORF">CUN59_13475</name>
</gene>